<evidence type="ECO:0000259" key="5">
    <source>
        <dbReference type="PROSITE" id="PS51833"/>
    </source>
</evidence>
<dbReference type="Pfam" id="PF08668">
    <property type="entry name" value="HDOD"/>
    <property type="match status" value="1"/>
</dbReference>
<dbReference type="CDD" id="cd00075">
    <property type="entry name" value="HATPase"/>
    <property type="match status" value="1"/>
</dbReference>
<dbReference type="AlphaFoldDB" id="A0A4R3Y070"/>
<keyword evidence="6" id="KW-0418">Kinase</keyword>
<organism evidence="6 7">
    <name type="scientific">Sulfurirhabdus autotrophica</name>
    <dbReference type="NCBI Taxonomy" id="1706046"/>
    <lineage>
        <taxon>Bacteria</taxon>
        <taxon>Pseudomonadati</taxon>
        <taxon>Pseudomonadota</taxon>
        <taxon>Betaproteobacteria</taxon>
        <taxon>Nitrosomonadales</taxon>
        <taxon>Sulfuricellaceae</taxon>
        <taxon>Sulfurirhabdus</taxon>
    </lineage>
</organism>
<proteinExistence type="predicted"/>
<dbReference type="InterPro" id="IPR005467">
    <property type="entry name" value="His_kinase_dom"/>
</dbReference>
<dbReference type="SMART" id="SM00387">
    <property type="entry name" value="HATPase_c"/>
    <property type="match status" value="1"/>
</dbReference>
<dbReference type="OrthoDB" id="9797768at2"/>
<dbReference type="InterPro" id="IPR052340">
    <property type="entry name" value="RNase_Y/CdgJ"/>
</dbReference>
<comment type="catalytic activity">
    <reaction evidence="1">
        <text>ATP + protein L-histidine = ADP + protein N-phospho-L-histidine.</text>
        <dbReference type="EC" id="2.7.13.3"/>
    </reaction>
</comment>
<keyword evidence="6" id="KW-0808">Transferase</keyword>
<gene>
    <name evidence="6" type="ORF">EDC63_1158</name>
</gene>
<dbReference type="SUPFAM" id="SSF55781">
    <property type="entry name" value="GAF domain-like"/>
    <property type="match status" value="1"/>
</dbReference>
<name>A0A4R3Y070_9PROT</name>
<dbReference type="Pfam" id="PF02518">
    <property type="entry name" value="HATPase_c"/>
    <property type="match status" value="1"/>
</dbReference>
<reference evidence="6 7" key="1">
    <citation type="submission" date="2019-03" db="EMBL/GenBank/DDBJ databases">
        <title>Genomic Encyclopedia of Type Strains, Phase IV (KMG-IV): sequencing the most valuable type-strain genomes for metagenomic binning, comparative biology and taxonomic classification.</title>
        <authorList>
            <person name="Goeker M."/>
        </authorList>
    </citation>
    <scope>NUCLEOTIDE SEQUENCE [LARGE SCALE GENOMIC DNA]</scope>
    <source>
        <strain evidence="6 7">DSM 100309</strain>
    </source>
</reference>
<dbReference type="SUPFAM" id="SSF109604">
    <property type="entry name" value="HD-domain/PDEase-like"/>
    <property type="match status" value="1"/>
</dbReference>
<evidence type="ECO:0000259" key="4">
    <source>
        <dbReference type="PROSITE" id="PS50109"/>
    </source>
</evidence>
<dbReference type="Proteomes" id="UP000295367">
    <property type="component" value="Unassembled WGS sequence"/>
</dbReference>
<comment type="caution">
    <text evidence="6">The sequence shown here is derived from an EMBL/GenBank/DDBJ whole genome shotgun (WGS) entry which is preliminary data.</text>
</comment>
<feature type="domain" description="HDOD" evidence="5">
    <location>
        <begin position="17"/>
        <end position="212"/>
    </location>
</feature>
<dbReference type="PANTHER" id="PTHR33525">
    <property type="match status" value="1"/>
</dbReference>
<dbReference type="PANTHER" id="PTHR33525:SF3">
    <property type="entry name" value="RIBONUCLEASE Y"/>
    <property type="match status" value="1"/>
</dbReference>
<dbReference type="InterPro" id="IPR013976">
    <property type="entry name" value="HDOD"/>
</dbReference>
<dbReference type="RefSeq" id="WP_124947180.1">
    <property type="nucleotide sequence ID" value="NZ_BHVT01000069.1"/>
</dbReference>
<dbReference type="PRINTS" id="PR00344">
    <property type="entry name" value="BCTRLSENSOR"/>
</dbReference>
<evidence type="ECO:0000313" key="6">
    <source>
        <dbReference type="EMBL" id="TCV83383.1"/>
    </source>
</evidence>
<keyword evidence="7" id="KW-1185">Reference proteome</keyword>
<accession>A0A4R3Y070</accession>
<dbReference type="EC" id="2.7.13.3" evidence="2"/>
<dbReference type="SUPFAM" id="SSF55874">
    <property type="entry name" value="ATPase domain of HSP90 chaperone/DNA topoisomerase II/histidine kinase"/>
    <property type="match status" value="1"/>
</dbReference>
<protein>
    <recommendedName>
        <fullName evidence="2">histidine kinase</fullName>
        <ecNumber evidence="2">2.7.13.3</ecNumber>
    </recommendedName>
</protein>
<evidence type="ECO:0000256" key="1">
    <source>
        <dbReference type="ARBA" id="ARBA00000085"/>
    </source>
</evidence>
<dbReference type="InterPro" id="IPR004358">
    <property type="entry name" value="Sig_transdc_His_kin-like_C"/>
</dbReference>
<dbReference type="EMBL" id="SMCO01000015">
    <property type="protein sequence ID" value="TCV83383.1"/>
    <property type="molecule type" value="Genomic_DNA"/>
</dbReference>
<evidence type="ECO:0000256" key="2">
    <source>
        <dbReference type="ARBA" id="ARBA00012438"/>
    </source>
</evidence>
<dbReference type="InterPro" id="IPR003661">
    <property type="entry name" value="HisK_dim/P_dom"/>
</dbReference>
<dbReference type="InterPro" id="IPR029016">
    <property type="entry name" value="GAF-like_dom_sf"/>
</dbReference>
<keyword evidence="3" id="KW-0597">Phosphoprotein</keyword>
<dbReference type="PROSITE" id="PS50109">
    <property type="entry name" value="HIS_KIN"/>
    <property type="match status" value="1"/>
</dbReference>
<dbReference type="InterPro" id="IPR036890">
    <property type="entry name" value="HATPase_C_sf"/>
</dbReference>
<dbReference type="PROSITE" id="PS51833">
    <property type="entry name" value="HDOD"/>
    <property type="match status" value="1"/>
</dbReference>
<sequence length="730" mass="81307">MNQNSALLLERLEVTNLPSLPHVLLKLLEACNRDNSSFRTLAEIINKDTALSSKVLGAANSAYYLRPHKITVFEQKLILLGLDAIKSIAISSSVLQVFSNITFSSEFALKRFWYNSLTSATLAKLIAHKVNFPYPDEAYLSGLLLDIGQLVLWSNFPKQYASLLGSSENETEFSLLETKQLGITHYEVGSWLINSWNLSSFMSDAVLYHHEPQERIQDAHPLIKITRLAHVLTSDEFDQEYRVSLAESLLGIDAKDVVSMLQTATEQVAIIAQSLDIDINTNTEEEPLQEALPAAEASERRKFRAAAVTTSKEPKITKSEVDNQKRLQLAREVRDISLIEGTSLNCGIATQESTLVSIQRSFYILFGLQNAMFFLYDQEYDIIYGNNMGGQSELINELVMPLEKGKNMLADALLSKSPQNSFSYQDEGNLSLIDEQIVRLSGAEGIFCIPMTSRQTQAGVAIFGIHKSQLPRLEKQTKLLTAFAQQATHSLAACHARDEQTKLIELETLTATRAKARQIVHEANNPLSIMKNYIKALGVKLDKADPAQEDLLILNEEIDRVAKIIRQLTESTDAAINLTELNINGIILDLIRIMQESLFEPNQVKVESNLDSSLPHIMTDKNKFKQVLINLIKNAVEAMSRGGQLFISSRNNVVKNKFNYCEIIIKDNGPGIPQEILDHLFEPVSTTKGKGHAGLGLTITKSIIDELDCKISCKSDIKSGTTFTILIPIN</sequence>
<dbReference type="CDD" id="cd00082">
    <property type="entry name" value="HisKA"/>
    <property type="match status" value="1"/>
</dbReference>
<dbReference type="Gene3D" id="3.30.450.40">
    <property type="match status" value="1"/>
</dbReference>
<evidence type="ECO:0000256" key="3">
    <source>
        <dbReference type="ARBA" id="ARBA00022553"/>
    </source>
</evidence>
<evidence type="ECO:0000313" key="7">
    <source>
        <dbReference type="Proteomes" id="UP000295367"/>
    </source>
</evidence>
<dbReference type="GO" id="GO:0000155">
    <property type="term" value="F:phosphorelay sensor kinase activity"/>
    <property type="evidence" value="ECO:0007669"/>
    <property type="project" value="InterPro"/>
</dbReference>
<dbReference type="Gene3D" id="1.10.3210.10">
    <property type="entry name" value="Hypothetical protein af1432"/>
    <property type="match status" value="1"/>
</dbReference>
<dbReference type="InterPro" id="IPR003594">
    <property type="entry name" value="HATPase_dom"/>
</dbReference>
<dbReference type="Gene3D" id="1.10.287.130">
    <property type="match status" value="1"/>
</dbReference>
<feature type="domain" description="Histidine kinase" evidence="4">
    <location>
        <begin position="518"/>
        <end position="730"/>
    </location>
</feature>
<dbReference type="Gene3D" id="3.30.565.10">
    <property type="entry name" value="Histidine kinase-like ATPase, C-terminal domain"/>
    <property type="match status" value="1"/>
</dbReference>